<dbReference type="Proteomes" id="UP000326711">
    <property type="component" value="Chromosome"/>
</dbReference>
<gene>
    <name evidence="1" type="ORF">CUROG_00520</name>
</gene>
<protein>
    <submittedName>
        <fullName evidence="1">Uncharacterized protein</fullName>
    </submittedName>
</protein>
<sequence>MLDFFRYNKIGEPTWDFLSDVNILYPEYFPYDIENSEFLATLARDYQYCIEVRGELTHPSFVKNDDPPPSWTELGRRLGRPVLPFRDFRQAFGKMSDETFQSQILTNVDFPFNSSLQLFWYPLRAELGPPQYCYYLWEGFDMPPYEEHTLNGHSVLTGSFTGEVKDAGFDGTIFATAAWHSNKWLIFLARCGTRVIALVNNDDICDKIMLNQDIETTLVWSG</sequence>
<name>A0A5J6Z370_9CORY</name>
<evidence type="ECO:0000313" key="1">
    <source>
        <dbReference type="EMBL" id="QFQ01508.1"/>
    </source>
</evidence>
<dbReference type="EMBL" id="CP045032">
    <property type="protein sequence ID" value="QFQ01508.1"/>
    <property type="molecule type" value="Genomic_DNA"/>
</dbReference>
<evidence type="ECO:0000313" key="2">
    <source>
        <dbReference type="Proteomes" id="UP000326711"/>
    </source>
</evidence>
<dbReference type="AlphaFoldDB" id="A0A5J6Z370"/>
<accession>A0A5J6Z370</accession>
<organism evidence="1 2">
    <name type="scientific">Corynebacterium urogenitale</name>
    <dbReference type="NCBI Taxonomy" id="2487892"/>
    <lineage>
        <taxon>Bacteria</taxon>
        <taxon>Bacillati</taxon>
        <taxon>Actinomycetota</taxon>
        <taxon>Actinomycetes</taxon>
        <taxon>Mycobacteriales</taxon>
        <taxon>Corynebacteriaceae</taxon>
        <taxon>Corynebacterium</taxon>
    </lineage>
</organism>
<keyword evidence="2" id="KW-1185">Reference proteome</keyword>
<dbReference type="KEGG" id="cuo:CUROG_00520"/>
<dbReference type="RefSeq" id="WP_151902005.1">
    <property type="nucleotide sequence ID" value="NZ_CP045032.1"/>
</dbReference>
<reference evidence="2" key="1">
    <citation type="submission" date="2019-10" db="EMBL/GenBank/DDBJ databases">
        <title>Complete genome sequence of Corynebacterium urogenitalis DSM 108747, isolated from the genital tract of a cow.</title>
        <authorList>
            <person name="Ruckert C."/>
            <person name="Ballas P."/>
            <person name="Wagener K."/>
            <person name="Drillich M."/>
            <person name="Kaempfer P."/>
            <person name="Busse H.-J."/>
            <person name="Ehling-Schulz M."/>
        </authorList>
    </citation>
    <scope>NUCLEOTIDE SEQUENCE [LARGE SCALE GENOMIC DNA]</scope>
    <source>
        <strain evidence="2">LMM 1652</strain>
    </source>
</reference>
<proteinExistence type="predicted"/>